<evidence type="ECO:0000313" key="6">
    <source>
        <dbReference type="EMBL" id="SHG78042.1"/>
    </source>
</evidence>
<gene>
    <name evidence="6" type="ORF">SAMN05443549_106204</name>
</gene>
<dbReference type="PANTHER" id="PTHR35008">
    <property type="entry name" value="BLL4482 PROTEIN-RELATED"/>
    <property type="match status" value="1"/>
</dbReference>
<evidence type="ECO:0000256" key="2">
    <source>
        <dbReference type="ARBA" id="ARBA00022723"/>
    </source>
</evidence>
<keyword evidence="3 4" id="KW-0408">Iron</keyword>
<proteinExistence type="predicted"/>
<dbReference type="Proteomes" id="UP000184516">
    <property type="component" value="Unassembled WGS sequence"/>
</dbReference>
<dbReference type="PROSITE" id="PS51007">
    <property type="entry name" value="CYTC"/>
    <property type="match status" value="2"/>
</dbReference>
<evidence type="ECO:0000256" key="3">
    <source>
        <dbReference type="ARBA" id="ARBA00023004"/>
    </source>
</evidence>
<dbReference type="Gene3D" id="1.10.760.10">
    <property type="entry name" value="Cytochrome c-like domain"/>
    <property type="match status" value="2"/>
</dbReference>
<dbReference type="GO" id="GO:0046872">
    <property type="term" value="F:metal ion binding"/>
    <property type="evidence" value="ECO:0007669"/>
    <property type="project" value="UniProtKB-KW"/>
</dbReference>
<name>A0A1M5MLX3_9FLAO</name>
<accession>A0A1M5MLX3</accession>
<dbReference type="Pfam" id="PF00034">
    <property type="entry name" value="Cytochrom_C"/>
    <property type="match status" value="1"/>
</dbReference>
<evidence type="ECO:0000256" key="4">
    <source>
        <dbReference type="PROSITE-ProRule" id="PRU00433"/>
    </source>
</evidence>
<keyword evidence="2 4" id="KW-0479">Metal-binding</keyword>
<dbReference type="GO" id="GO:0020037">
    <property type="term" value="F:heme binding"/>
    <property type="evidence" value="ECO:0007669"/>
    <property type="project" value="InterPro"/>
</dbReference>
<sequence length="323" mass="36101">MKKILKWGLLAIILCIAGLLLFVSFALPNVGEPEYLKIEKTKERLVRGEYLANNVSVCMDCHSTRDWSKFSGPLTPGTLGKGGEVFDQKFGFPGEFYARNITPSGIGDWSDGEILRAISSGVDKNGRALFPIMPHPNLGKMDREDLYSIIVYVRSLKPIANKTPDSKPDFPMNFIINTIPKKAEFSHKPSEKDVVNYGAYLFNAASCIECHTKQEKGAKIEGMELAGGFEFIMPSGGIARSANITPDHETGIGKWTEQMFVDKFKSYTDSTYVPNKVGKGNFNTVMPWTMYGKMKKEDLKAIYAYLKTVKPIKNTVVKFSEQY</sequence>
<dbReference type="OrthoDB" id="9809720at2"/>
<dbReference type="STRING" id="468056.SAMN05443549_106204"/>
<dbReference type="InterPro" id="IPR051459">
    <property type="entry name" value="Cytochrome_c-type_DH"/>
</dbReference>
<protein>
    <submittedName>
        <fullName evidence="6">Cytochrome c</fullName>
    </submittedName>
</protein>
<dbReference type="EMBL" id="FQWB01000006">
    <property type="protein sequence ID" value="SHG78042.1"/>
    <property type="molecule type" value="Genomic_DNA"/>
</dbReference>
<dbReference type="RefSeq" id="WP_073371435.1">
    <property type="nucleotide sequence ID" value="NZ_FQWB01000006.1"/>
</dbReference>
<dbReference type="PANTHER" id="PTHR35008:SF8">
    <property type="entry name" value="ALCOHOL DEHYDROGENASE CYTOCHROME C SUBUNIT"/>
    <property type="match status" value="1"/>
</dbReference>
<feature type="domain" description="Cytochrome c" evidence="5">
    <location>
        <begin position="43"/>
        <end position="157"/>
    </location>
</feature>
<keyword evidence="1 4" id="KW-0349">Heme</keyword>
<dbReference type="SUPFAM" id="SSF46626">
    <property type="entry name" value="Cytochrome c"/>
    <property type="match status" value="2"/>
</dbReference>
<dbReference type="AlphaFoldDB" id="A0A1M5MLX3"/>
<reference evidence="7" key="1">
    <citation type="submission" date="2016-11" db="EMBL/GenBank/DDBJ databases">
        <authorList>
            <person name="Varghese N."/>
            <person name="Submissions S."/>
        </authorList>
    </citation>
    <scope>NUCLEOTIDE SEQUENCE [LARGE SCALE GENOMIC DNA]</scope>
    <source>
        <strain evidence="7">DSM 19978</strain>
    </source>
</reference>
<dbReference type="InterPro" id="IPR009056">
    <property type="entry name" value="Cyt_c-like_dom"/>
</dbReference>
<organism evidence="6 7">
    <name type="scientific">Flavobacterium fluvii</name>
    <dbReference type="NCBI Taxonomy" id="468056"/>
    <lineage>
        <taxon>Bacteria</taxon>
        <taxon>Pseudomonadati</taxon>
        <taxon>Bacteroidota</taxon>
        <taxon>Flavobacteriia</taxon>
        <taxon>Flavobacteriales</taxon>
        <taxon>Flavobacteriaceae</taxon>
        <taxon>Flavobacterium</taxon>
    </lineage>
</organism>
<dbReference type="GO" id="GO:0009055">
    <property type="term" value="F:electron transfer activity"/>
    <property type="evidence" value="ECO:0007669"/>
    <property type="project" value="InterPro"/>
</dbReference>
<evidence type="ECO:0000256" key="1">
    <source>
        <dbReference type="ARBA" id="ARBA00022617"/>
    </source>
</evidence>
<dbReference type="InterPro" id="IPR036909">
    <property type="entry name" value="Cyt_c-like_dom_sf"/>
</dbReference>
<evidence type="ECO:0000259" key="5">
    <source>
        <dbReference type="PROSITE" id="PS51007"/>
    </source>
</evidence>
<evidence type="ECO:0000313" key="7">
    <source>
        <dbReference type="Proteomes" id="UP000184516"/>
    </source>
</evidence>
<feature type="domain" description="Cytochrome c" evidence="5">
    <location>
        <begin position="193"/>
        <end position="310"/>
    </location>
</feature>
<keyword evidence="7" id="KW-1185">Reference proteome</keyword>